<evidence type="ECO:0000313" key="1">
    <source>
        <dbReference type="EMBL" id="BAM86901.1"/>
    </source>
</evidence>
<dbReference type="EMBL" id="AP012603">
    <property type="protein sequence ID" value="BAM86901.1"/>
    <property type="molecule type" value="Genomic_DNA"/>
</dbReference>
<gene>
    <name evidence="1" type="ORF">S58_08900</name>
</gene>
<organism evidence="1 2">
    <name type="scientific">Bradyrhizobium oligotrophicum S58</name>
    <dbReference type="NCBI Taxonomy" id="1245469"/>
    <lineage>
        <taxon>Bacteria</taxon>
        <taxon>Pseudomonadati</taxon>
        <taxon>Pseudomonadota</taxon>
        <taxon>Alphaproteobacteria</taxon>
        <taxon>Hyphomicrobiales</taxon>
        <taxon>Nitrobacteraceae</taxon>
        <taxon>Bradyrhizobium</taxon>
    </lineage>
</organism>
<evidence type="ECO:0000313" key="2">
    <source>
        <dbReference type="Proteomes" id="UP000011841"/>
    </source>
</evidence>
<protein>
    <submittedName>
        <fullName evidence="1">Uncharacterized protein</fullName>
    </submittedName>
</protein>
<dbReference type="eggNOG" id="ENOG5031G45">
    <property type="taxonomic scope" value="Bacteria"/>
</dbReference>
<dbReference type="KEGG" id="aol:S58_08900"/>
<dbReference type="Proteomes" id="UP000011841">
    <property type="component" value="Chromosome"/>
</dbReference>
<sequence>MRGFQIVEIQLDKRGRPAFRLNLGVVPQEGIVHASGRIPAEDVWVQYLEQYFQVYRRPFFRHWFDARRWLGSAPTEADIEATVDEAVTLMPEIEEVFVSGTCGPHVRCVGG</sequence>
<dbReference type="AlphaFoldDB" id="M4Z2G1"/>
<name>M4Z2G1_9BRAD</name>
<keyword evidence="2" id="KW-1185">Reference proteome</keyword>
<accession>M4Z2G1</accession>
<dbReference type="HOGENOM" id="CLU_2153500_0_0_5"/>
<reference evidence="1 2" key="1">
    <citation type="journal article" date="2013" name="Appl. Environ. Microbiol.">
        <title>Genome analysis suggests that the soil oligotrophic bacterium Agromonas oligotrophica (Bradyrhizobium oligotrophicum) is a nitrogen-fixing symbiont of Aeschynomene indica.</title>
        <authorList>
            <person name="Okubo T."/>
            <person name="Fukushima S."/>
            <person name="Itakura M."/>
            <person name="Oshima K."/>
            <person name="Longtonglang A."/>
            <person name="Teaumroong N."/>
            <person name="Mitsui H."/>
            <person name="Hattori M."/>
            <person name="Hattori R."/>
            <person name="Hattori T."/>
            <person name="Minamisawa K."/>
        </authorList>
    </citation>
    <scope>NUCLEOTIDE SEQUENCE [LARGE SCALE GENOMIC DNA]</scope>
    <source>
        <strain evidence="1 2">S58</strain>
    </source>
</reference>
<proteinExistence type="predicted"/>